<dbReference type="InterPro" id="IPR003439">
    <property type="entry name" value="ABC_transporter-like_ATP-bd"/>
</dbReference>
<dbReference type="PROSITE" id="PS00211">
    <property type="entry name" value="ABC_TRANSPORTER_1"/>
    <property type="match status" value="1"/>
</dbReference>
<dbReference type="KEGG" id="mgm:Mmc1_1468"/>
<protein>
    <submittedName>
        <fullName evidence="12">ABC transporter related protein</fullName>
    </submittedName>
</protein>
<name>A0L7N4_MAGMM</name>
<comment type="subcellular location">
    <subcellularLocation>
        <location evidence="1">Cell membrane</location>
        <topology evidence="1">Multi-pass membrane protein</topology>
    </subcellularLocation>
</comment>
<keyword evidence="2" id="KW-0813">Transport</keyword>
<dbReference type="Gene3D" id="1.20.1560.10">
    <property type="entry name" value="ABC transporter type 1, transmembrane domain"/>
    <property type="match status" value="1"/>
</dbReference>
<dbReference type="Proteomes" id="UP000002586">
    <property type="component" value="Chromosome"/>
</dbReference>
<feature type="transmembrane region" description="Helical" evidence="9">
    <location>
        <begin position="69"/>
        <end position="87"/>
    </location>
</feature>
<feature type="transmembrane region" description="Helical" evidence="9">
    <location>
        <begin position="144"/>
        <end position="162"/>
    </location>
</feature>
<feature type="transmembrane region" description="Helical" evidence="9">
    <location>
        <begin position="256"/>
        <end position="277"/>
    </location>
</feature>
<dbReference type="InterPro" id="IPR039421">
    <property type="entry name" value="Type_1_exporter"/>
</dbReference>
<dbReference type="OrthoDB" id="9804259at2"/>
<dbReference type="InterPro" id="IPR036640">
    <property type="entry name" value="ABC1_TM_sf"/>
</dbReference>
<evidence type="ECO:0000256" key="6">
    <source>
        <dbReference type="ARBA" id="ARBA00022840"/>
    </source>
</evidence>
<gene>
    <name evidence="12" type="ordered locus">Mmc1_1468</name>
</gene>
<evidence type="ECO:0000313" key="12">
    <source>
        <dbReference type="EMBL" id="ABK43977.1"/>
    </source>
</evidence>
<evidence type="ECO:0000256" key="3">
    <source>
        <dbReference type="ARBA" id="ARBA00022475"/>
    </source>
</evidence>
<dbReference type="PANTHER" id="PTHR43394">
    <property type="entry name" value="ATP-DEPENDENT PERMEASE MDL1, MITOCHONDRIAL"/>
    <property type="match status" value="1"/>
</dbReference>
<feature type="domain" description="ABC transmembrane type-1" evidence="11">
    <location>
        <begin position="30"/>
        <end position="312"/>
    </location>
</feature>
<evidence type="ECO:0000256" key="4">
    <source>
        <dbReference type="ARBA" id="ARBA00022692"/>
    </source>
</evidence>
<dbReference type="SUPFAM" id="SSF90123">
    <property type="entry name" value="ABC transporter transmembrane region"/>
    <property type="match status" value="1"/>
</dbReference>
<dbReference type="SMART" id="SM00382">
    <property type="entry name" value="AAA"/>
    <property type="match status" value="1"/>
</dbReference>
<dbReference type="InterPro" id="IPR003593">
    <property type="entry name" value="AAA+_ATPase"/>
</dbReference>
<dbReference type="RefSeq" id="WP_011713130.1">
    <property type="nucleotide sequence ID" value="NC_008576.1"/>
</dbReference>
<dbReference type="Pfam" id="PF00664">
    <property type="entry name" value="ABC_membrane"/>
    <property type="match status" value="1"/>
</dbReference>
<evidence type="ECO:0000259" key="10">
    <source>
        <dbReference type="PROSITE" id="PS50893"/>
    </source>
</evidence>
<keyword evidence="13" id="KW-1185">Reference proteome</keyword>
<feature type="transmembrane region" description="Helical" evidence="9">
    <location>
        <begin position="168"/>
        <end position="187"/>
    </location>
</feature>
<evidence type="ECO:0000256" key="8">
    <source>
        <dbReference type="ARBA" id="ARBA00023136"/>
    </source>
</evidence>
<dbReference type="GO" id="GO:0015421">
    <property type="term" value="F:ABC-type oligopeptide transporter activity"/>
    <property type="evidence" value="ECO:0007669"/>
    <property type="project" value="TreeGrafter"/>
</dbReference>
<dbReference type="InterPro" id="IPR017871">
    <property type="entry name" value="ABC_transporter-like_CS"/>
</dbReference>
<evidence type="ECO:0000259" key="11">
    <source>
        <dbReference type="PROSITE" id="PS50929"/>
    </source>
</evidence>
<evidence type="ECO:0000256" key="9">
    <source>
        <dbReference type="SAM" id="Phobius"/>
    </source>
</evidence>
<evidence type="ECO:0000313" key="13">
    <source>
        <dbReference type="Proteomes" id="UP000002586"/>
    </source>
</evidence>
<dbReference type="InterPro" id="IPR027417">
    <property type="entry name" value="P-loop_NTPase"/>
</dbReference>
<keyword evidence="7 9" id="KW-1133">Transmembrane helix</keyword>
<dbReference type="CDD" id="cd18541">
    <property type="entry name" value="ABC_6TM_TmrB_like"/>
    <property type="match status" value="1"/>
</dbReference>
<feature type="transmembrane region" description="Helical" evidence="9">
    <location>
        <begin position="28"/>
        <end position="49"/>
    </location>
</feature>
<dbReference type="InterPro" id="IPR011527">
    <property type="entry name" value="ABC1_TM_dom"/>
</dbReference>
<dbReference type="Gene3D" id="3.40.50.300">
    <property type="entry name" value="P-loop containing nucleotide triphosphate hydrolases"/>
    <property type="match status" value="1"/>
</dbReference>
<feature type="transmembrane region" description="Helical" evidence="9">
    <location>
        <begin position="289"/>
        <end position="310"/>
    </location>
</feature>
<dbReference type="PROSITE" id="PS50893">
    <property type="entry name" value="ABC_TRANSPORTER_2"/>
    <property type="match status" value="1"/>
</dbReference>
<proteinExistence type="predicted"/>
<dbReference type="Pfam" id="PF00005">
    <property type="entry name" value="ABC_tran"/>
    <property type="match status" value="1"/>
</dbReference>
<sequence length="627" mass="70085" precursor="true">MNLILTPIGRFLHRIRHLLPHYQRYRRAFVWGFLLLIATNASAALIPYLMKLAIDTLQRGEGMTDVKTYALLLALLAVLTALLRIRARTHVFRIGREVERDMRNLYHAQLQDLEAPLFDHARTGDLVSRGIGDITALRMFMGPGFLQLTNASLVYILVLPAMLWLNPWLTLMALLPLPFVVIAARQLTKRLYRYSRMVADRFGGLTAFVQESVAGMGVIRTYAREDAWNQRFYEETDKLYATQQDHARLQGMFQPLMLFSGGLGAWIILAVGGPGVVQGNLTVGDFVAFTGYLTLMIQPTVALGWILTVMQRGLAAIDRLSEVLDITPSNADHPQQALHPEPTTPYAIEIRHLNFFYQQDRRIAPRSKEAAPSHAVTTAAGDGTEPAAVQTLHDITLTVPHGHFVGLAGRIGSGKSTLLRCLSRTYPIPQGSLFLDGVDLAHVPEAQLRQHLTMTPQESLLFSRPLLENLLYGQPDEDEACAWEAARNAAFDEEVEGMPQGMETLIGERGITLSGGQRQRAALARALVVNPRILLLDDIFSSVDARTEAHILNALLDRPDRPTMVMVCQRVAALHRADTIYLMDQGRICETGNHQSLMQSSSLYQALHTEMQRKEQLEEMEQPEVQP</sequence>
<dbReference type="GO" id="GO:0005886">
    <property type="term" value="C:plasma membrane"/>
    <property type="evidence" value="ECO:0007669"/>
    <property type="project" value="UniProtKB-SubCell"/>
</dbReference>
<accession>A0L7N4</accession>
<keyword evidence="8 9" id="KW-0472">Membrane</keyword>
<dbReference type="EMBL" id="CP000471">
    <property type="protein sequence ID" value="ABK43977.1"/>
    <property type="molecule type" value="Genomic_DNA"/>
</dbReference>
<dbReference type="PANTHER" id="PTHR43394:SF1">
    <property type="entry name" value="ATP-BINDING CASSETTE SUB-FAMILY B MEMBER 10, MITOCHONDRIAL"/>
    <property type="match status" value="1"/>
</dbReference>
<dbReference type="STRING" id="156889.Mmc1_1468"/>
<organism evidence="12 13">
    <name type="scientific">Magnetococcus marinus (strain ATCC BAA-1437 / JCM 17883 / MC-1)</name>
    <dbReference type="NCBI Taxonomy" id="156889"/>
    <lineage>
        <taxon>Bacteria</taxon>
        <taxon>Pseudomonadati</taxon>
        <taxon>Pseudomonadota</taxon>
        <taxon>Magnetococcia</taxon>
        <taxon>Magnetococcales</taxon>
        <taxon>Magnetococcaceae</taxon>
        <taxon>Magnetococcus</taxon>
    </lineage>
</organism>
<reference evidence="12 13" key="2">
    <citation type="journal article" date="2012" name="Int. J. Syst. Evol. Microbiol.">
        <title>Magnetococcus marinus gen. nov., sp. nov., a marine, magnetotactic bacterium that represents a novel lineage (Magnetococcaceae fam. nov.; Magnetococcales ord. nov.) at the base of the Alphaproteobacteria.</title>
        <authorList>
            <person name="Bazylinski D.A."/>
            <person name="Williams T.J."/>
            <person name="Lefevre C.T."/>
            <person name="Berg R.J."/>
            <person name="Zhang C.L."/>
            <person name="Bowser S.S."/>
            <person name="Dean A.J."/>
            <person name="Beveridge T.J."/>
        </authorList>
    </citation>
    <scope>NUCLEOTIDE SEQUENCE [LARGE SCALE GENOMIC DNA]</scope>
    <source>
        <strain evidence="13">ATCC BAA-1437 / JCM 17883 / MC-1</strain>
    </source>
</reference>
<dbReference type="PROSITE" id="PS50929">
    <property type="entry name" value="ABC_TM1F"/>
    <property type="match status" value="1"/>
</dbReference>
<dbReference type="HOGENOM" id="CLU_000604_84_6_5"/>
<dbReference type="GO" id="GO:0016887">
    <property type="term" value="F:ATP hydrolysis activity"/>
    <property type="evidence" value="ECO:0007669"/>
    <property type="project" value="InterPro"/>
</dbReference>
<dbReference type="FunFam" id="3.40.50.300:FF:000854">
    <property type="entry name" value="Multidrug ABC transporter ATP-binding protein"/>
    <property type="match status" value="1"/>
</dbReference>
<keyword evidence="5" id="KW-0547">Nucleotide-binding</keyword>
<keyword evidence="3" id="KW-1003">Cell membrane</keyword>
<keyword evidence="4 9" id="KW-0812">Transmembrane</keyword>
<evidence type="ECO:0000256" key="7">
    <source>
        <dbReference type="ARBA" id="ARBA00022989"/>
    </source>
</evidence>
<reference evidence="13" key="1">
    <citation type="journal article" date="2009" name="Appl. Environ. Microbiol.">
        <title>Complete genome sequence of the chemolithoautotrophic marine magnetotactic coccus strain MC-1.</title>
        <authorList>
            <person name="Schubbe S."/>
            <person name="Williams T.J."/>
            <person name="Xie G."/>
            <person name="Kiss H.E."/>
            <person name="Brettin T.S."/>
            <person name="Martinez D."/>
            <person name="Ross C.A."/>
            <person name="Schuler D."/>
            <person name="Cox B.L."/>
            <person name="Nealson K.H."/>
            <person name="Bazylinski D.A."/>
        </authorList>
    </citation>
    <scope>NUCLEOTIDE SEQUENCE [LARGE SCALE GENOMIC DNA]</scope>
    <source>
        <strain evidence="13">ATCC BAA-1437 / JCM 17883 / MC-1</strain>
    </source>
</reference>
<evidence type="ECO:0000256" key="1">
    <source>
        <dbReference type="ARBA" id="ARBA00004651"/>
    </source>
</evidence>
<dbReference type="AlphaFoldDB" id="A0L7N4"/>
<dbReference type="eggNOG" id="COG1132">
    <property type="taxonomic scope" value="Bacteria"/>
</dbReference>
<dbReference type="GO" id="GO:0005524">
    <property type="term" value="F:ATP binding"/>
    <property type="evidence" value="ECO:0007669"/>
    <property type="project" value="UniProtKB-KW"/>
</dbReference>
<dbReference type="SUPFAM" id="SSF52540">
    <property type="entry name" value="P-loop containing nucleoside triphosphate hydrolases"/>
    <property type="match status" value="1"/>
</dbReference>
<evidence type="ECO:0000256" key="5">
    <source>
        <dbReference type="ARBA" id="ARBA00022741"/>
    </source>
</evidence>
<feature type="domain" description="ABC transporter" evidence="10">
    <location>
        <begin position="371"/>
        <end position="610"/>
    </location>
</feature>
<evidence type="ECO:0000256" key="2">
    <source>
        <dbReference type="ARBA" id="ARBA00022448"/>
    </source>
</evidence>
<keyword evidence="6" id="KW-0067">ATP-binding</keyword>